<dbReference type="EMBL" id="OC000782">
    <property type="protein sequence ID" value="CAD7258301.1"/>
    <property type="molecule type" value="Genomic_DNA"/>
</dbReference>
<accession>A0A7R9FXS0</accession>
<organism evidence="1">
    <name type="scientific">Timema shepardi</name>
    <name type="common">Walking stick</name>
    <dbReference type="NCBI Taxonomy" id="629360"/>
    <lineage>
        <taxon>Eukaryota</taxon>
        <taxon>Metazoa</taxon>
        <taxon>Ecdysozoa</taxon>
        <taxon>Arthropoda</taxon>
        <taxon>Hexapoda</taxon>
        <taxon>Insecta</taxon>
        <taxon>Pterygota</taxon>
        <taxon>Neoptera</taxon>
        <taxon>Polyneoptera</taxon>
        <taxon>Phasmatodea</taxon>
        <taxon>Timematodea</taxon>
        <taxon>Timematoidea</taxon>
        <taxon>Timematidae</taxon>
        <taxon>Timema</taxon>
    </lineage>
</organism>
<dbReference type="InterPro" id="IPR027417">
    <property type="entry name" value="P-loop_NTPase"/>
</dbReference>
<sequence length="133" mass="14706">MIFLGEKVTHLFYEKDQCNTTGEVLINGQSIDPAFMANMSGFVPQQDLVVDSLSVREHMEFMRRSEGTDVATIDNCICASFNKLGKTAFMSSQTSSRFDFNGPEVPGLIPSASNYVCEAVGLKRNQNQPRGDK</sequence>
<reference evidence="1" key="1">
    <citation type="submission" date="2020-11" db="EMBL/GenBank/DDBJ databases">
        <authorList>
            <person name="Tran Van P."/>
        </authorList>
    </citation>
    <scope>NUCLEOTIDE SEQUENCE</scope>
</reference>
<dbReference type="Gene3D" id="3.40.50.300">
    <property type="entry name" value="P-loop containing nucleotide triphosphate hydrolases"/>
    <property type="match status" value="1"/>
</dbReference>
<dbReference type="AlphaFoldDB" id="A0A7R9FXS0"/>
<evidence type="ECO:0000313" key="1">
    <source>
        <dbReference type="EMBL" id="CAD7258301.1"/>
    </source>
</evidence>
<protein>
    <submittedName>
        <fullName evidence="1">Uncharacterized protein</fullName>
    </submittedName>
</protein>
<gene>
    <name evidence="1" type="ORF">TSIB3V08_LOCUS2539</name>
</gene>
<name>A0A7R9FXS0_TIMSH</name>
<proteinExistence type="predicted"/>